<evidence type="ECO:0000259" key="7">
    <source>
        <dbReference type="PROSITE" id="PS51186"/>
    </source>
</evidence>
<feature type="transmembrane region" description="Helical" evidence="6">
    <location>
        <begin position="190"/>
        <end position="208"/>
    </location>
</feature>
<dbReference type="InterPro" id="IPR024320">
    <property type="entry name" value="LPG_synthase_C"/>
</dbReference>
<proteinExistence type="predicted"/>
<dbReference type="Proteomes" id="UP000640583">
    <property type="component" value="Unassembled WGS sequence"/>
</dbReference>
<feature type="transmembrane region" description="Helical" evidence="6">
    <location>
        <begin position="150"/>
        <end position="170"/>
    </location>
</feature>
<evidence type="ECO:0000313" key="8">
    <source>
        <dbReference type="EMBL" id="MBI1494173.1"/>
    </source>
</evidence>
<reference evidence="8" key="1">
    <citation type="submission" date="2020-10" db="EMBL/GenBank/DDBJ databases">
        <title>Paenihalocynthiibacter styelae gen. nov., sp. nov., isolated from stalked sea squirt Styela clava.</title>
        <authorList>
            <person name="Kim Y.-O."/>
            <person name="Yoon J.-H."/>
        </authorList>
    </citation>
    <scope>NUCLEOTIDE SEQUENCE</scope>
    <source>
        <strain evidence="8">MYP1-1</strain>
    </source>
</reference>
<feature type="transmembrane region" description="Helical" evidence="6">
    <location>
        <begin position="110"/>
        <end position="129"/>
    </location>
</feature>
<keyword evidence="3 6" id="KW-0812">Transmembrane</keyword>
<dbReference type="EMBL" id="JADCKQ010000007">
    <property type="protein sequence ID" value="MBI1494173.1"/>
    <property type="molecule type" value="Genomic_DNA"/>
</dbReference>
<feature type="transmembrane region" description="Helical" evidence="6">
    <location>
        <begin position="220"/>
        <end position="246"/>
    </location>
</feature>
<dbReference type="PANTHER" id="PTHR34697:SF2">
    <property type="entry name" value="PHOSPHATIDYLGLYCEROL LYSYLTRANSFERASE"/>
    <property type="match status" value="1"/>
</dbReference>
<feature type="transmembrane region" description="Helical" evidence="6">
    <location>
        <begin position="258"/>
        <end position="288"/>
    </location>
</feature>
<comment type="subcellular location">
    <subcellularLocation>
        <location evidence="1">Cell membrane</location>
        <topology evidence="1">Multi-pass membrane protein</topology>
    </subcellularLocation>
</comment>
<feature type="transmembrane region" description="Helical" evidence="6">
    <location>
        <begin position="73"/>
        <end position="90"/>
    </location>
</feature>
<dbReference type="Pfam" id="PF09924">
    <property type="entry name" value="LPG_synthase_C"/>
    <property type="match status" value="1"/>
</dbReference>
<evidence type="ECO:0000256" key="3">
    <source>
        <dbReference type="ARBA" id="ARBA00022692"/>
    </source>
</evidence>
<dbReference type="RefSeq" id="WP_228848961.1">
    <property type="nucleotide sequence ID" value="NZ_JADCKQ010000007.1"/>
</dbReference>
<comment type="caution">
    <text evidence="8">The sequence shown here is derived from an EMBL/GenBank/DDBJ whole genome shotgun (WGS) entry which is preliminary data.</text>
</comment>
<protein>
    <submittedName>
        <fullName evidence="8">DUF2156 domain-containing protein</fullName>
    </submittedName>
</protein>
<feature type="transmembrane region" description="Helical" evidence="6">
    <location>
        <begin position="35"/>
        <end position="52"/>
    </location>
</feature>
<feature type="transmembrane region" description="Helical" evidence="6">
    <location>
        <begin position="300"/>
        <end position="322"/>
    </location>
</feature>
<gene>
    <name evidence="8" type="ORF">H1D41_11035</name>
</gene>
<evidence type="ECO:0000256" key="4">
    <source>
        <dbReference type="ARBA" id="ARBA00022989"/>
    </source>
</evidence>
<evidence type="ECO:0000256" key="5">
    <source>
        <dbReference type="ARBA" id="ARBA00023136"/>
    </source>
</evidence>
<dbReference type="AlphaFoldDB" id="A0A8J7ID79"/>
<name>A0A8J7ID79_9RHOB</name>
<organism evidence="8 9">
    <name type="scientific">Halocynthiibacter styelae</name>
    <dbReference type="NCBI Taxonomy" id="2761955"/>
    <lineage>
        <taxon>Bacteria</taxon>
        <taxon>Pseudomonadati</taxon>
        <taxon>Pseudomonadota</taxon>
        <taxon>Alphaproteobacteria</taxon>
        <taxon>Rhodobacterales</taxon>
        <taxon>Paracoccaceae</taxon>
        <taxon>Halocynthiibacter</taxon>
    </lineage>
</organism>
<dbReference type="PANTHER" id="PTHR34697">
    <property type="entry name" value="PHOSPHATIDYLGLYCEROL LYSYLTRANSFERASE"/>
    <property type="match status" value="1"/>
</dbReference>
<dbReference type="GO" id="GO:0055091">
    <property type="term" value="P:phospholipid homeostasis"/>
    <property type="evidence" value="ECO:0007669"/>
    <property type="project" value="TreeGrafter"/>
</dbReference>
<keyword evidence="4 6" id="KW-1133">Transmembrane helix</keyword>
<keyword evidence="9" id="KW-1185">Reference proteome</keyword>
<accession>A0A8J7ID79</accession>
<evidence type="ECO:0000256" key="6">
    <source>
        <dbReference type="SAM" id="Phobius"/>
    </source>
</evidence>
<dbReference type="InterPro" id="IPR000182">
    <property type="entry name" value="GNAT_dom"/>
</dbReference>
<evidence type="ECO:0000256" key="2">
    <source>
        <dbReference type="ARBA" id="ARBA00022475"/>
    </source>
</evidence>
<keyword evidence="2" id="KW-1003">Cell membrane</keyword>
<dbReference type="SUPFAM" id="SSF55729">
    <property type="entry name" value="Acyl-CoA N-acyltransferases (Nat)"/>
    <property type="match status" value="1"/>
</dbReference>
<dbReference type="GO" id="GO:0005886">
    <property type="term" value="C:plasma membrane"/>
    <property type="evidence" value="ECO:0007669"/>
    <property type="project" value="UniProtKB-SubCell"/>
</dbReference>
<dbReference type="InterPro" id="IPR051211">
    <property type="entry name" value="PG_lysyltransferase"/>
</dbReference>
<evidence type="ECO:0000256" key="1">
    <source>
        <dbReference type="ARBA" id="ARBA00004651"/>
    </source>
</evidence>
<sequence length="669" mass="73091">MDFAPGGSKDAIQKHNRIQVLRARPLPPRIRLRQVIRNGLPLVLAGAFLILLMQQLEGLDLSAVMASARQVSALQWGLALFFTALSFLAVGRYDVLVHRILKTNVQPERALKAGITAIAISQTTGFGLFTGTLSRWRMLPEISLYQAGRMTAIVAVTFLNGWLVTVAVVLMISGTPDSTALANLPAFTEWLIPLGLLTALLSVLFSLLQPRRLPLPAFPSLKTLFSVVTLTALDTFTACGALWVLLPDAANPGLQMLIPVFLLAFGLGLICGSPAGVGAFEVAIFALLPLAPQAELLAGILAWRLVYYLIPALLGVTALAFGQKNLPVSPHQPLPTVLTDHPPSPLLQARAPFAEAGLAWQGQLKTSTAVGASVSWLTGDTGQALVALRAPLDAPSDTAALQVLTRTAQTRGKLPCLYKCPARLAAVARRKGWKILRIAEEAWISPANWTLNTPARRGLRRKIRKVEKSDTEISYAPWLTAEDQARMTEISANWARANRGERGFSMGRYCPQYLTRQKVFVARRNSRIIAFVSFHQNPKEWALDLMRQGENTPDGTMQALITAALDMARAQGIPRLSLAAMPSPAYPRLFSRAVHKKQEGLRRFKLGFAPQVSPLYIACPGWISLCVSAIDIARAICHPPALHETPANRMFARRFRTPHCRSERNSQSL</sequence>
<evidence type="ECO:0000313" key="9">
    <source>
        <dbReference type="Proteomes" id="UP000640583"/>
    </source>
</evidence>
<dbReference type="InterPro" id="IPR016181">
    <property type="entry name" value="Acyl_CoA_acyltransferase"/>
</dbReference>
<dbReference type="GO" id="GO:0016747">
    <property type="term" value="F:acyltransferase activity, transferring groups other than amino-acyl groups"/>
    <property type="evidence" value="ECO:0007669"/>
    <property type="project" value="InterPro"/>
</dbReference>
<dbReference type="GO" id="GO:0016755">
    <property type="term" value="F:aminoacyltransferase activity"/>
    <property type="evidence" value="ECO:0007669"/>
    <property type="project" value="TreeGrafter"/>
</dbReference>
<keyword evidence="5 6" id="KW-0472">Membrane</keyword>
<dbReference type="PROSITE" id="PS51186">
    <property type="entry name" value="GNAT"/>
    <property type="match status" value="1"/>
</dbReference>
<feature type="domain" description="N-acetyltransferase" evidence="7">
    <location>
        <begin position="461"/>
        <end position="626"/>
    </location>
</feature>